<name>A0A8J3W7T2_9ACTN</name>
<dbReference type="InterPro" id="IPR011009">
    <property type="entry name" value="Kinase-like_dom_sf"/>
</dbReference>
<feature type="region of interest" description="Disordered" evidence="1">
    <location>
        <begin position="278"/>
        <end position="297"/>
    </location>
</feature>
<dbReference type="Pfam" id="PF06293">
    <property type="entry name" value="Kdo"/>
    <property type="match status" value="1"/>
</dbReference>
<dbReference type="AlphaFoldDB" id="A0A8J3W7T2"/>
<dbReference type="Proteomes" id="UP000616724">
    <property type="component" value="Unassembled WGS sequence"/>
</dbReference>
<reference evidence="2 3" key="1">
    <citation type="submission" date="2021-01" db="EMBL/GenBank/DDBJ databases">
        <title>Whole genome shotgun sequence of Planobispora longispora NBRC 13918.</title>
        <authorList>
            <person name="Komaki H."/>
            <person name="Tamura T."/>
        </authorList>
    </citation>
    <scope>NUCLEOTIDE SEQUENCE [LARGE SCALE GENOMIC DNA]</scope>
    <source>
        <strain evidence="2 3">NBRC 13918</strain>
    </source>
</reference>
<accession>A0A8J3W7T2</accession>
<sequence>MTTTAEAIALVKAAVDPQDLFSGDAPERTYRRLARLLHPDLASGPDAAAAFVRLARLWAARHGSAGRPRTITTGRGTYRIAGVHRRGSTAVLYKTGGDTLVKLVRSPADNDLLRREADALRTIERKGVPLLLPYVPRLVESFRYRSGGVERQANVISRVPDGFLTLDEITRRRSPLDPRDAAWIWRRLLVAVGVAHRAGIAHGAVFGHHVLVHPIEHGLVLIDWSQSAPLGTPLTALVTRHRDDYPPGVLAREPVTETLDIRLATRCVATLMGYRAGRPAAPGGRGPAQDPGGAPRGVPARMRAFIRGSLLSPPRDAWGLLAELDELLDDLYGPRLYRPLHL</sequence>
<organism evidence="2 3">
    <name type="scientific">Planobispora longispora</name>
    <dbReference type="NCBI Taxonomy" id="28887"/>
    <lineage>
        <taxon>Bacteria</taxon>
        <taxon>Bacillati</taxon>
        <taxon>Actinomycetota</taxon>
        <taxon>Actinomycetes</taxon>
        <taxon>Streptosporangiales</taxon>
        <taxon>Streptosporangiaceae</taxon>
        <taxon>Planobispora</taxon>
    </lineage>
</organism>
<dbReference type="EMBL" id="BOOH01000045">
    <property type="protein sequence ID" value="GIH78948.1"/>
    <property type="molecule type" value="Genomic_DNA"/>
</dbReference>
<gene>
    <name evidence="2" type="ORF">Plo01_53770</name>
</gene>
<protein>
    <recommendedName>
        <fullName evidence="4">Protein kinase domain-containing protein</fullName>
    </recommendedName>
</protein>
<evidence type="ECO:0000313" key="3">
    <source>
        <dbReference type="Proteomes" id="UP000616724"/>
    </source>
</evidence>
<evidence type="ECO:0008006" key="4">
    <source>
        <dbReference type="Google" id="ProtNLM"/>
    </source>
</evidence>
<dbReference type="Gene3D" id="1.10.510.10">
    <property type="entry name" value="Transferase(Phosphotransferase) domain 1"/>
    <property type="match status" value="1"/>
</dbReference>
<proteinExistence type="predicted"/>
<comment type="caution">
    <text evidence="2">The sequence shown here is derived from an EMBL/GenBank/DDBJ whole genome shotgun (WGS) entry which is preliminary data.</text>
</comment>
<evidence type="ECO:0000256" key="1">
    <source>
        <dbReference type="SAM" id="MobiDB-lite"/>
    </source>
</evidence>
<dbReference type="SUPFAM" id="SSF56112">
    <property type="entry name" value="Protein kinase-like (PK-like)"/>
    <property type="match status" value="1"/>
</dbReference>
<evidence type="ECO:0000313" key="2">
    <source>
        <dbReference type="EMBL" id="GIH78948.1"/>
    </source>
</evidence>
<keyword evidence="3" id="KW-1185">Reference proteome</keyword>